<dbReference type="Pfam" id="PF12833">
    <property type="entry name" value="HTH_18"/>
    <property type="match status" value="1"/>
</dbReference>
<accession>A0AAE3QPA6</accession>
<dbReference type="RefSeq" id="WP_313981416.1">
    <property type="nucleotide sequence ID" value="NZ_JASJOS010000007.1"/>
</dbReference>
<protein>
    <submittedName>
        <fullName evidence="5">Helix-turn-helix domain-containing protein</fullName>
    </submittedName>
</protein>
<evidence type="ECO:0000256" key="2">
    <source>
        <dbReference type="ARBA" id="ARBA00023125"/>
    </source>
</evidence>
<dbReference type="Proteomes" id="UP001241110">
    <property type="component" value="Unassembled WGS sequence"/>
</dbReference>
<comment type="caution">
    <text evidence="5">The sequence shown here is derived from an EMBL/GenBank/DDBJ whole genome shotgun (WGS) entry which is preliminary data.</text>
</comment>
<dbReference type="InterPro" id="IPR018060">
    <property type="entry name" value="HTH_AraC"/>
</dbReference>
<dbReference type="SUPFAM" id="SSF46689">
    <property type="entry name" value="Homeodomain-like"/>
    <property type="match status" value="1"/>
</dbReference>
<keyword evidence="2" id="KW-0238">DNA-binding</keyword>
<dbReference type="SMART" id="SM00342">
    <property type="entry name" value="HTH_ARAC"/>
    <property type="match status" value="1"/>
</dbReference>
<gene>
    <name evidence="5" type="ORF">QNI16_17860</name>
</gene>
<dbReference type="PROSITE" id="PS01124">
    <property type="entry name" value="HTH_ARAC_FAMILY_2"/>
    <property type="match status" value="1"/>
</dbReference>
<reference evidence="5" key="1">
    <citation type="submission" date="2023-05" db="EMBL/GenBank/DDBJ databases">
        <authorList>
            <person name="Zhang X."/>
        </authorList>
    </citation>
    <scope>NUCLEOTIDE SEQUENCE</scope>
    <source>
        <strain evidence="5">YF14B1</strain>
    </source>
</reference>
<dbReference type="GO" id="GO:0003700">
    <property type="term" value="F:DNA-binding transcription factor activity"/>
    <property type="evidence" value="ECO:0007669"/>
    <property type="project" value="InterPro"/>
</dbReference>
<evidence type="ECO:0000256" key="3">
    <source>
        <dbReference type="ARBA" id="ARBA00023163"/>
    </source>
</evidence>
<dbReference type="PANTHER" id="PTHR43280">
    <property type="entry name" value="ARAC-FAMILY TRANSCRIPTIONAL REGULATOR"/>
    <property type="match status" value="1"/>
</dbReference>
<proteinExistence type="predicted"/>
<organism evidence="5 6">
    <name type="scientific">Xanthocytophaga flava</name>
    <dbReference type="NCBI Taxonomy" id="3048013"/>
    <lineage>
        <taxon>Bacteria</taxon>
        <taxon>Pseudomonadati</taxon>
        <taxon>Bacteroidota</taxon>
        <taxon>Cytophagia</taxon>
        <taxon>Cytophagales</taxon>
        <taxon>Rhodocytophagaceae</taxon>
        <taxon>Xanthocytophaga</taxon>
    </lineage>
</organism>
<dbReference type="GO" id="GO:0043565">
    <property type="term" value="F:sequence-specific DNA binding"/>
    <property type="evidence" value="ECO:0007669"/>
    <property type="project" value="InterPro"/>
</dbReference>
<dbReference type="AlphaFoldDB" id="A0AAE3QPA6"/>
<feature type="domain" description="HTH araC/xylS-type" evidence="4">
    <location>
        <begin position="179"/>
        <end position="277"/>
    </location>
</feature>
<evidence type="ECO:0000259" key="4">
    <source>
        <dbReference type="PROSITE" id="PS01124"/>
    </source>
</evidence>
<evidence type="ECO:0000256" key="1">
    <source>
        <dbReference type="ARBA" id="ARBA00023015"/>
    </source>
</evidence>
<keyword evidence="3" id="KW-0804">Transcription</keyword>
<keyword evidence="1" id="KW-0805">Transcription regulation</keyword>
<dbReference type="EMBL" id="JASJOS010000007">
    <property type="protein sequence ID" value="MDJ1482376.1"/>
    <property type="molecule type" value="Genomic_DNA"/>
</dbReference>
<sequence>MNNQLKEFAFKRFGILDLSVSESLPADRETLMTFIRILFLKAGTQITIDFKDYSLQQDALFFVNPGQWIQLEEGLQTGTVLYYNRDFYCVEIHDQEVSCDGILFRNVYEIPVVYLTQEQSASIQDILNEITAELQNEESNMEEMLRILLKQIIIKSTRIWKQEHELVNEESHQEVDFIRKFSQLVESNYTRLHAVADYAELLQMTPKNLNKRITKYSDVSPNDLIKNRILLEAKRLLAHTDLSVKEIGYKLGYDDPAYFVRFFTQQTEFSPQHFRKQYQQSEPFA</sequence>
<name>A0AAE3QPA6_9BACT</name>
<dbReference type="InterPro" id="IPR009057">
    <property type="entry name" value="Homeodomain-like_sf"/>
</dbReference>
<dbReference type="Gene3D" id="1.10.10.60">
    <property type="entry name" value="Homeodomain-like"/>
    <property type="match status" value="1"/>
</dbReference>
<evidence type="ECO:0000313" key="5">
    <source>
        <dbReference type="EMBL" id="MDJ1482376.1"/>
    </source>
</evidence>
<dbReference type="PANTHER" id="PTHR43280:SF32">
    <property type="entry name" value="TRANSCRIPTIONAL REGULATORY PROTEIN"/>
    <property type="match status" value="1"/>
</dbReference>
<evidence type="ECO:0000313" key="6">
    <source>
        <dbReference type="Proteomes" id="UP001241110"/>
    </source>
</evidence>